<organism evidence="1">
    <name type="scientific">Brassica napus</name>
    <name type="common">Rape</name>
    <dbReference type="NCBI Taxonomy" id="3708"/>
    <lineage>
        <taxon>Eukaryota</taxon>
        <taxon>Viridiplantae</taxon>
        <taxon>Streptophyta</taxon>
        <taxon>Embryophyta</taxon>
        <taxon>Tracheophyta</taxon>
        <taxon>Spermatophyta</taxon>
        <taxon>Magnoliopsida</taxon>
        <taxon>eudicotyledons</taxon>
        <taxon>Gunneridae</taxon>
        <taxon>Pentapetalae</taxon>
        <taxon>rosids</taxon>
        <taxon>malvids</taxon>
        <taxon>Brassicales</taxon>
        <taxon>Brassicaceae</taxon>
        <taxon>Brassiceae</taxon>
        <taxon>Brassica</taxon>
    </lineage>
</organism>
<protein>
    <submittedName>
        <fullName evidence="1">(rape) hypothetical protein</fullName>
    </submittedName>
</protein>
<accession>A0A816LFD7</accession>
<dbReference type="Proteomes" id="UP001295469">
    <property type="component" value="Chromosome C05"/>
</dbReference>
<dbReference type="AlphaFoldDB" id="A0A816LFD7"/>
<sequence>MAVRQESHFLLIWFSSGSTPVIEGFSAHVVSRWKVESFHIWFQSSLYEASLLFTVNIYGGEIEHERRLREASGGLVRRCGQVCRPTHEGRVSQRRGVKENRSTSTLWMFLHLGYF</sequence>
<reference evidence="1" key="1">
    <citation type="submission" date="2021-01" db="EMBL/GenBank/DDBJ databases">
        <authorList>
            <consortium name="Genoscope - CEA"/>
            <person name="William W."/>
        </authorList>
    </citation>
    <scope>NUCLEOTIDE SEQUENCE</scope>
</reference>
<proteinExistence type="predicted"/>
<dbReference type="EMBL" id="HG994369">
    <property type="protein sequence ID" value="CAF1935517.1"/>
    <property type="molecule type" value="Genomic_DNA"/>
</dbReference>
<evidence type="ECO:0000313" key="1">
    <source>
        <dbReference type="EMBL" id="CAF1935517.1"/>
    </source>
</evidence>
<gene>
    <name evidence="1" type="ORF">DARMORV10_C05P57320.1</name>
</gene>
<name>A0A816LFD7_BRANA</name>